<organism evidence="1 2">
    <name type="scientific">Acinetobacter schindleri CIP 107287</name>
    <dbReference type="NCBI Taxonomy" id="1217988"/>
    <lineage>
        <taxon>Bacteria</taxon>
        <taxon>Pseudomonadati</taxon>
        <taxon>Pseudomonadota</taxon>
        <taxon>Gammaproteobacteria</taxon>
        <taxon>Moraxellales</taxon>
        <taxon>Moraxellaceae</taxon>
        <taxon>Acinetobacter</taxon>
    </lineage>
</organism>
<gene>
    <name evidence="1" type="ORF">F955_01493</name>
</gene>
<dbReference type="Proteomes" id="UP000018440">
    <property type="component" value="Unassembled WGS sequence"/>
</dbReference>
<accession>N9ALX9</accession>
<protein>
    <submittedName>
        <fullName evidence="1">Uncharacterized protein</fullName>
    </submittedName>
</protein>
<dbReference type="HOGENOM" id="CLU_3401749_0_0_6"/>
<dbReference type="AlphaFoldDB" id="N9ALX9"/>
<comment type="caution">
    <text evidence="1">The sequence shown here is derived from an EMBL/GenBank/DDBJ whole genome shotgun (WGS) entry which is preliminary data.</text>
</comment>
<proteinExistence type="predicted"/>
<name>N9ALX9_9GAMM</name>
<sequence length="30" mass="3711">MDAVKKFYKNYNFKVLNNFLYSIQLKIIVR</sequence>
<evidence type="ECO:0000313" key="2">
    <source>
        <dbReference type="Proteomes" id="UP000018440"/>
    </source>
</evidence>
<reference evidence="1 2" key="1">
    <citation type="submission" date="2013-02" db="EMBL/GenBank/DDBJ databases">
        <title>The Genome Sequence of Acinetobacter schindleri CIP 107287.</title>
        <authorList>
            <consortium name="The Broad Institute Genome Sequencing Platform"/>
            <consortium name="The Broad Institute Genome Sequencing Center for Infectious Disease"/>
            <person name="Cerqueira G."/>
            <person name="Feldgarden M."/>
            <person name="Courvalin P."/>
            <person name="Perichon B."/>
            <person name="Grillot-Courvalin C."/>
            <person name="Clermont D."/>
            <person name="Rocha E."/>
            <person name="Yoon E.-J."/>
            <person name="Nemec A."/>
            <person name="Walker B."/>
            <person name="Young S.K."/>
            <person name="Zeng Q."/>
            <person name="Gargeya S."/>
            <person name="Fitzgerald M."/>
            <person name="Haas B."/>
            <person name="Abouelleil A."/>
            <person name="Alvarado L."/>
            <person name="Arachchi H.M."/>
            <person name="Berlin A.M."/>
            <person name="Chapman S.B."/>
            <person name="Dewar J."/>
            <person name="Goldberg J."/>
            <person name="Griggs A."/>
            <person name="Gujja S."/>
            <person name="Hansen M."/>
            <person name="Howarth C."/>
            <person name="Imamovic A."/>
            <person name="Larimer J."/>
            <person name="McCowan C."/>
            <person name="Murphy C."/>
            <person name="Neiman D."/>
            <person name="Pearson M."/>
            <person name="Priest M."/>
            <person name="Roberts A."/>
            <person name="Saif S."/>
            <person name="Shea T."/>
            <person name="Sisk P."/>
            <person name="Sykes S."/>
            <person name="Wortman J."/>
            <person name="Nusbaum C."/>
            <person name="Birren B."/>
        </authorList>
    </citation>
    <scope>NUCLEOTIDE SEQUENCE [LARGE SCALE GENOMIC DNA]</scope>
    <source>
        <strain evidence="1 2">CIP 107287</strain>
    </source>
</reference>
<dbReference type="EMBL" id="APPQ01000025">
    <property type="protein sequence ID" value="ENV44700.1"/>
    <property type="molecule type" value="Genomic_DNA"/>
</dbReference>
<evidence type="ECO:0000313" key="1">
    <source>
        <dbReference type="EMBL" id="ENV44700.1"/>
    </source>
</evidence>